<gene>
    <name evidence="1" type="ORF">PsYK624_044610</name>
</gene>
<dbReference type="OrthoDB" id="2851338at2759"/>
<dbReference type="InterPro" id="IPR011008">
    <property type="entry name" value="Dimeric_a/b-barrel"/>
</dbReference>
<evidence type="ECO:0000313" key="2">
    <source>
        <dbReference type="Proteomes" id="UP000703269"/>
    </source>
</evidence>
<dbReference type="EMBL" id="BPQB01000009">
    <property type="protein sequence ID" value="GJE88378.1"/>
    <property type="molecule type" value="Genomic_DNA"/>
</dbReference>
<proteinExistence type="predicted"/>
<accession>A0A9P3LBR9</accession>
<keyword evidence="2" id="KW-1185">Reference proteome</keyword>
<dbReference type="AlphaFoldDB" id="A0A9P3LBR9"/>
<sequence length="232" mass="27049">MSPPGLLLVFSDPGAGVSEEAFTDWYDNEHVPLRLEIPAFQSWVRWKAADGAKPTWAASYDLESYEATLEPPYTTLAETRSEREKRVIQDLGVLERRTYELMDAPVPPPAARWDPKKPSRYITFVSTEVKEGGDEVLNRWYDEEHIDMLSKVEGWLRSRRFVLKDWTRTGVEGKADLIPVPKYLTVHEWDSIDTMLTPEVARSFNTPLKAQLDEMVERKQLRVMEYYKHWEK</sequence>
<evidence type="ECO:0000313" key="1">
    <source>
        <dbReference type="EMBL" id="GJE88378.1"/>
    </source>
</evidence>
<protein>
    <submittedName>
        <fullName evidence="1">Uncharacterized protein</fullName>
    </submittedName>
</protein>
<reference evidence="1 2" key="1">
    <citation type="submission" date="2021-08" db="EMBL/GenBank/DDBJ databases">
        <title>Draft Genome Sequence of Phanerochaete sordida strain YK-624.</title>
        <authorList>
            <person name="Mori T."/>
            <person name="Dohra H."/>
            <person name="Suzuki T."/>
            <person name="Kawagishi H."/>
            <person name="Hirai H."/>
        </authorList>
    </citation>
    <scope>NUCLEOTIDE SEQUENCE [LARGE SCALE GENOMIC DNA]</scope>
    <source>
        <strain evidence="1 2">YK-624</strain>
    </source>
</reference>
<organism evidence="1 2">
    <name type="scientific">Phanerochaete sordida</name>
    <dbReference type="NCBI Taxonomy" id="48140"/>
    <lineage>
        <taxon>Eukaryota</taxon>
        <taxon>Fungi</taxon>
        <taxon>Dikarya</taxon>
        <taxon>Basidiomycota</taxon>
        <taxon>Agaricomycotina</taxon>
        <taxon>Agaricomycetes</taxon>
        <taxon>Polyporales</taxon>
        <taxon>Phanerochaetaceae</taxon>
        <taxon>Phanerochaete</taxon>
    </lineage>
</organism>
<dbReference type="Proteomes" id="UP000703269">
    <property type="component" value="Unassembled WGS sequence"/>
</dbReference>
<dbReference type="SUPFAM" id="SSF54909">
    <property type="entry name" value="Dimeric alpha+beta barrel"/>
    <property type="match status" value="1"/>
</dbReference>
<name>A0A9P3LBR9_9APHY</name>
<comment type="caution">
    <text evidence="1">The sequence shown here is derived from an EMBL/GenBank/DDBJ whole genome shotgun (WGS) entry which is preliminary data.</text>
</comment>